<dbReference type="PROSITE" id="PS50994">
    <property type="entry name" value="INTEGRASE"/>
    <property type="match status" value="1"/>
</dbReference>
<dbReference type="SUPFAM" id="SSF56672">
    <property type="entry name" value="DNA/RNA polymerases"/>
    <property type="match status" value="1"/>
</dbReference>
<sequence>MLNIFGDLNFSSLLCYLNDLLIFAPTEEEALNRLRTVFHPLKENLKLAKKTHLMRKTVKLLGHIIDHSGVAVDPAKIEAIVNIKEKDLMEDDDCTPSLQKLKSFLGMVLYYQHFIPDCSAITKPLFSLTAGQKKLTPQEWTPLCTAAFEKLKEALLNCVVLAHPDFERAFVLSIDASLDGLGAVLSQVPLGEDKARPVAFASKTLSRAQAKYPAHRLEFLALKWAVCDKFSHWLKGQMSTICTDNNPLTYILTNPKLDVCEQRWVANLAPYNFKIKHIPGRMNVVADALSRNPLDEVSAILEKHIISYVDRGRRPFRRERCKEPTIVLKLFKQWDKLELHSSILYRVSKDPLTKKKKIPIQDLSGIHDLAGHQGQARTLHLARQRLFWPDMSPPQKKKDIKEYVQCCQRCVIGKTPRTSARAPFESIKTSAPLELVCIDFWSAEDSNNKSVDVLVITDHFTKLAHAFPCKNQTAKQVAKTLWDRFCVYGFPKHIHSDQGTNFESSLIVELLELAGVDKSHTTAYHPMGNGGTERFNRTLGNMMRSLPPKAKHHW</sequence>
<dbReference type="PROSITE" id="PS50878">
    <property type="entry name" value="RT_POL"/>
    <property type="match status" value="1"/>
</dbReference>
<evidence type="ECO:0000313" key="7">
    <source>
        <dbReference type="Proteomes" id="UP000008672"/>
    </source>
</evidence>
<organism evidence="6 7">
    <name type="scientific">Latimeria chalumnae</name>
    <name type="common">Coelacanth</name>
    <dbReference type="NCBI Taxonomy" id="7897"/>
    <lineage>
        <taxon>Eukaryota</taxon>
        <taxon>Metazoa</taxon>
        <taxon>Chordata</taxon>
        <taxon>Craniata</taxon>
        <taxon>Vertebrata</taxon>
        <taxon>Euteleostomi</taxon>
        <taxon>Coelacanthiformes</taxon>
        <taxon>Coelacanthidae</taxon>
        <taxon>Latimeria</taxon>
    </lineage>
</organism>
<evidence type="ECO:0000256" key="3">
    <source>
        <dbReference type="ARBA" id="ARBA00039658"/>
    </source>
</evidence>
<comment type="similarity">
    <text evidence="1">Belongs to the beta type-B retroviral polymerase family. HERV class-II K(HML-2) pol subfamily.</text>
</comment>
<dbReference type="GO" id="GO:0003676">
    <property type="term" value="F:nucleic acid binding"/>
    <property type="evidence" value="ECO:0007669"/>
    <property type="project" value="InterPro"/>
</dbReference>
<name>H3AC61_LATCH</name>
<reference evidence="7" key="1">
    <citation type="submission" date="2011-08" db="EMBL/GenBank/DDBJ databases">
        <title>The draft genome of Latimeria chalumnae.</title>
        <authorList>
            <person name="Di Palma F."/>
            <person name="Alfoldi J."/>
            <person name="Johnson J."/>
            <person name="Berlin A."/>
            <person name="Gnerre S."/>
            <person name="Jaffe D."/>
            <person name="MacCallum I."/>
            <person name="Young S."/>
            <person name="Walker B.J."/>
            <person name="Lander E."/>
            <person name="Lindblad-Toh K."/>
        </authorList>
    </citation>
    <scope>NUCLEOTIDE SEQUENCE [LARGE SCALE GENOMIC DNA]</scope>
    <source>
        <strain evidence="7">Wild caught</strain>
    </source>
</reference>
<dbReference type="InterPro" id="IPR000477">
    <property type="entry name" value="RT_dom"/>
</dbReference>
<keyword evidence="7" id="KW-1185">Reference proteome</keyword>
<dbReference type="Gene3D" id="3.30.420.10">
    <property type="entry name" value="Ribonuclease H-like superfamily/Ribonuclease H"/>
    <property type="match status" value="1"/>
</dbReference>
<dbReference type="AlphaFoldDB" id="H3AC61"/>
<dbReference type="InterPro" id="IPR043128">
    <property type="entry name" value="Rev_trsase/Diguanyl_cyclase"/>
</dbReference>
<evidence type="ECO:0000259" key="5">
    <source>
        <dbReference type="PROSITE" id="PS50994"/>
    </source>
</evidence>
<reference evidence="6" key="3">
    <citation type="submission" date="2025-09" db="UniProtKB">
        <authorList>
            <consortium name="Ensembl"/>
        </authorList>
    </citation>
    <scope>IDENTIFICATION</scope>
</reference>
<dbReference type="InterPro" id="IPR012337">
    <property type="entry name" value="RNaseH-like_sf"/>
</dbReference>
<dbReference type="GO" id="GO:0015074">
    <property type="term" value="P:DNA integration"/>
    <property type="evidence" value="ECO:0007669"/>
    <property type="project" value="InterPro"/>
</dbReference>
<dbReference type="Pfam" id="PF17919">
    <property type="entry name" value="RT_RNaseH_2"/>
    <property type="match status" value="1"/>
</dbReference>
<dbReference type="InterPro" id="IPR036397">
    <property type="entry name" value="RNaseH_sf"/>
</dbReference>
<dbReference type="PANTHER" id="PTHR37984">
    <property type="entry name" value="PROTEIN CBG26694"/>
    <property type="match status" value="1"/>
</dbReference>
<dbReference type="Gene3D" id="3.30.70.270">
    <property type="match status" value="2"/>
</dbReference>
<evidence type="ECO:0000313" key="6">
    <source>
        <dbReference type="Ensembl" id="ENSLACP00000007232.1"/>
    </source>
</evidence>
<proteinExistence type="inferred from homology"/>
<dbReference type="EMBL" id="AFYH01230965">
    <property type="status" value="NOT_ANNOTATED_CDS"/>
    <property type="molecule type" value="Genomic_DNA"/>
</dbReference>
<dbReference type="InterPro" id="IPR043502">
    <property type="entry name" value="DNA/RNA_pol_sf"/>
</dbReference>
<dbReference type="Pfam" id="PF17921">
    <property type="entry name" value="Integrase_H2C2"/>
    <property type="match status" value="1"/>
</dbReference>
<evidence type="ECO:0000259" key="4">
    <source>
        <dbReference type="PROSITE" id="PS50878"/>
    </source>
</evidence>
<dbReference type="InterPro" id="IPR001584">
    <property type="entry name" value="Integrase_cat-core"/>
</dbReference>
<dbReference type="FunFam" id="3.10.20.370:FF:000001">
    <property type="entry name" value="Retrovirus-related Pol polyprotein from transposon 17.6-like protein"/>
    <property type="match status" value="1"/>
</dbReference>
<dbReference type="PANTHER" id="PTHR37984:SF15">
    <property type="entry name" value="INTEGRASE CATALYTIC DOMAIN-CONTAINING PROTEIN"/>
    <property type="match status" value="1"/>
</dbReference>
<dbReference type="Proteomes" id="UP000008672">
    <property type="component" value="Unassembled WGS sequence"/>
</dbReference>
<dbReference type="CDD" id="cd09274">
    <property type="entry name" value="RNase_HI_RT_Ty3"/>
    <property type="match status" value="1"/>
</dbReference>
<reference evidence="6" key="2">
    <citation type="submission" date="2025-08" db="UniProtKB">
        <authorList>
            <consortium name="Ensembl"/>
        </authorList>
    </citation>
    <scope>IDENTIFICATION</scope>
</reference>
<accession>H3AC61</accession>
<dbReference type="GO" id="GO:0004523">
    <property type="term" value="F:RNA-DNA hybrid ribonuclease activity"/>
    <property type="evidence" value="ECO:0007669"/>
    <property type="project" value="UniProtKB-EC"/>
</dbReference>
<dbReference type="EC" id="3.1.26.4" evidence="2"/>
<dbReference type="InterPro" id="IPR050951">
    <property type="entry name" value="Retrovirus_Pol_polyprotein"/>
</dbReference>
<dbReference type="Pfam" id="PF00665">
    <property type="entry name" value="rve"/>
    <property type="match status" value="1"/>
</dbReference>
<dbReference type="Gene3D" id="3.10.20.370">
    <property type="match status" value="1"/>
</dbReference>
<dbReference type="InterPro" id="IPR041588">
    <property type="entry name" value="Integrase_H2C2"/>
</dbReference>
<dbReference type="Gene3D" id="1.10.340.70">
    <property type="match status" value="1"/>
</dbReference>
<evidence type="ECO:0000256" key="2">
    <source>
        <dbReference type="ARBA" id="ARBA00012180"/>
    </source>
</evidence>
<dbReference type="InterPro" id="IPR041577">
    <property type="entry name" value="RT_RNaseH_2"/>
</dbReference>
<dbReference type="SUPFAM" id="SSF53098">
    <property type="entry name" value="Ribonuclease H-like"/>
    <property type="match status" value="1"/>
</dbReference>
<dbReference type="Ensembl" id="ENSLACT00000007292.1">
    <property type="protein sequence ID" value="ENSLACP00000007232.1"/>
    <property type="gene ID" value="ENSLACG00000006413.1"/>
</dbReference>
<dbReference type="EMBL" id="AFYH01230964">
    <property type="status" value="NOT_ANNOTATED_CDS"/>
    <property type="molecule type" value="Genomic_DNA"/>
</dbReference>
<dbReference type="GeneTree" id="ENSGT01100000263500"/>
<evidence type="ECO:0000256" key="1">
    <source>
        <dbReference type="ARBA" id="ARBA00010879"/>
    </source>
</evidence>
<feature type="domain" description="Integrase catalytic" evidence="5">
    <location>
        <begin position="428"/>
        <end position="554"/>
    </location>
</feature>
<protein>
    <recommendedName>
        <fullName evidence="3">Gypsy retrotransposon integrase-like protein 1</fullName>
        <ecNumber evidence="2">3.1.26.4</ecNumber>
    </recommendedName>
</protein>
<feature type="domain" description="Reverse transcriptase" evidence="4">
    <location>
        <begin position="1"/>
        <end position="109"/>
    </location>
</feature>